<dbReference type="OrthoDB" id="8613447at2"/>
<keyword evidence="1" id="KW-0732">Signal</keyword>
<dbReference type="AlphaFoldDB" id="A0A286E5W8"/>
<name>A0A286E5W8_9NEIS</name>
<feature type="chain" id="PRO_5013193965" description="Lysozyme inhibitor LprI N-terminal domain-containing protein" evidence="1">
    <location>
        <begin position="18"/>
        <end position="204"/>
    </location>
</feature>
<feature type="signal peptide" evidence="1">
    <location>
        <begin position="1"/>
        <end position="17"/>
    </location>
</feature>
<protein>
    <recommendedName>
        <fullName evidence="4">Lysozyme inhibitor LprI N-terminal domain-containing protein</fullName>
    </recommendedName>
</protein>
<accession>A0A286E5W8</accession>
<evidence type="ECO:0008006" key="4">
    <source>
        <dbReference type="Google" id="ProtNLM"/>
    </source>
</evidence>
<sequence length="204" mass="23292">MKIIKLLILSTALSACATTSPTEHYDCTGLTGLEVLRFSKKSHLFLKHDAQFYERYSMATASAPRMVLVQACRSVNNDENMTTRINMYSDLWSRVRYCTQSVSDSLKTYDTFLNWAKQPVTQRQKTLSQANQQLALVTQCTSSTVPKSEPAWYVDIEQFTQEPLLVSNARDPRLHGAFSNDTVAFTVEDIQQLRNKIFQYGEQK</sequence>
<dbReference type="Proteomes" id="UP000219669">
    <property type="component" value="Unassembled WGS sequence"/>
</dbReference>
<evidence type="ECO:0000313" key="2">
    <source>
        <dbReference type="EMBL" id="SOD66261.1"/>
    </source>
</evidence>
<dbReference type="EMBL" id="OCNF01000003">
    <property type="protein sequence ID" value="SOD66261.1"/>
    <property type="molecule type" value="Genomic_DNA"/>
</dbReference>
<proteinExistence type="predicted"/>
<organism evidence="2 3">
    <name type="scientific">Alysiella filiformis DSM 16848</name>
    <dbReference type="NCBI Taxonomy" id="1120981"/>
    <lineage>
        <taxon>Bacteria</taxon>
        <taxon>Pseudomonadati</taxon>
        <taxon>Pseudomonadota</taxon>
        <taxon>Betaproteobacteria</taxon>
        <taxon>Neisseriales</taxon>
        <taxon>Neisseriaceae</taxon>
        <taxon>Alysiella</taxon>
    </lineage>
</organism>
<keyword evidence="3" id="KW-1185">Reference proteome</keyword>
<dbReference type="RefSeq" id="WP_097113641.1">
    <property type="nucleotide sequence ID" value="NZ_CP083931.1"/>
</dbReference>
<evidence type="ECO:0000256" key="1">
    <source>
        <dbReference type="SAM" id="SignalP"/>
    </source>
</evidence>
<reference evidence="2 3" key="1">
    <citation type="submission" date="2017-09" db="EMBL/GenBank/DDBJ databases">
        <authorList>
            <person name="Ehlers B."/>
            <person name="Leendertz F.H."/>
        </authorList>
    </citation>
    <scope>NUCLEOTIDE SEQUENCE [LARGE SCALE GENOMIC DNA]</scope>
    <source>
        <strain evidence="2 3">DSM 16848</strain>
    </source>
</reference>
<dbReference type="PROSITE" id="PS51257">
    <property type="entry name" value="PROKAR_LIPOPROTEIN"/>
    <property type="match status" value="1"/>
</dbReference>
<evidence type="ECO:0000313" key="3">
    <source>
        <dbReference type="Proteomes" id="UP000219669"/>
    </source>
</evidence>
<gene>
    <name evidence="2" type="ORF">SAMN02746062_00564</name>
</gene>